<dbReference type="OrthoDB" id="9812433at2"/>
<evidence type="ECO:0000256" key="1">
    <source>
        <dbReference type="ARBA" id="ARBA00004651"/>
    </source>
</evidence>
<accession>A0A4R7FIQ7</accession>
<dbReference type="PANTHER" id="PTHR32309:SF13">
    <property type="entry name" value="FERRIC ENTEROBACTIN TRANSPORT PROTEIN FEPE"/>
    <property type="match status" value="1"/>
</dbReference>
<evidence type="ECO:0000313" key="10">
    <source>
        <dbReference type="Proteomes" id="UP000295344"/>
    </source>
</evidence>
<evidence type="ECO:0000256" key="5">
    <source>
        <dbReference type="ARBA" id="ARBA00022989"/>
    </source>
</evidence>
<keyword evidence="4 7" id="KW-0812">Transmembrane</keyword>
<evidence type="ECO:0000256" key="3">
    <source>
        <dbReference type="ARBA" id="ARBA00022475"/>
    </source>
</evidence>
<organism evidence="9 10">
    <name type="scientific">Amnibacterium kyonggiense</name>
    <dbReference type="NCBI Taxonomy" id="595671"/>
    <lineage>
        <taxon>Bacteria</taxon>
        <taxon>Bacillati</taxon>
        <taxon>Actinomycetota</taxon>
        <taxon>Actinomycetes</taxon>
        <taxon>Micrococcales</taxon>
        <taxon>Microbacteriaceae</taxon>
        <taxon>Amnibacterium</taxon>
    </lineage>
</organism>
<dbReference type="SUPFAM" id="SSF52540">
    <property type="entry name" value="P-loop containing nucleoside triphosphate hydrolases"/>
    <property type="match status" value="1"/>
</dbReference>
<dbReference type="Pfam" id="PF02706">
    <property type="entry name" value="Wzz"/>
    <property type="match status" value="1"/>
</dbReference>
<evidence type="ECO:0000256" key="6">
    <source>
        <dbReference type="ARBA" id="ARBA00023136"/>
    </source>
</evidence>
<keyword evidence="5 7" id="KW-1133">Transmembrane helix</keyword>
<comment type="subcellular location">
    <subcellularLocation>
        <location evidence="1">Cell membrane</location>
        <topology evidence="1">Multi-pass membrane protein</topology>
    </subcellularLocation>
</comment>
<dbReference type="EMBL" id="SOAM01000004">
    <property type="protein sequence ID" value="TDS74938.1"/>
    <property type="molecule type" value="Genomic_DNA"/>
</dbReference>
<keyword evidence="10" id="KW-1185">Reference proteome</keyword>
<evidence type="ECO:0000259" key="8">
    <source>
        <dbReference type="Pfam" id="PF02706"/>
    </source>
</evidence>
<name>A0A4R7FIQ7_9MICO</name>
<dbReference type="GO" id="GO:0005886">
    <property type="term" value="C:plasma membrane"/>
    <property type="evidence" value="ECO:0007669"/>
    <property type="project" value="UniProtKB-SubCell"/>
</dbReference>
<evidence type="ECO:0000256" key="2">
    <source>
        <dbReference type="ARBA" id="ARBA00006683"/>
    </source>
</evidence>
<feature type="transmembrane region" description="Helical" evidence="7">
    <location>
        <begin position="16"/>
        <end position="35"/>
    </location>
</feature>
<protein>
    <submittedName>
        <fullName evidence="9">Capsular polysaccharide biosynthesis protein</fullName>
    </submittedName>
</protein>
<dbReference type="InterPro" id="IPR050445">
    <property type="entry name" value="Bact_polysacc_biosynth/exp"/>
</dbReference>
<keyword evidence="3" id="KW-1003">Cell membrane</keyword>
<reference evidence="9 10" key="1">
    <citation type="submission" date="2019-03" db="EMBL/GenBank/DDBJ databases">
        <title>Genomic Encyclopedia of Archaeal and Bacterial Type Strains, Phase II (KMG-II): from individual species to whole genera.</title>
        <authorList>
            <person name="Goeker M."/>
        </authorList>
    </citation>
    <scope>NUCLEOTIDE SEQUENCE [LARGE SCALE GENOMIC DNA]</scope>
    <source>
        <strain evidence="9 10">DSM 24782</strain>
    </source>
</reference>
<dbReference type="GO" id="GO:0004713">
    <property type="term" value="F:protein tyrosine kinase activity"/>
    <property type="evidence" value="ECO:0007669"/>
    <property type="project" value="TreeGrafter"/>
</dbReference>
<sequence>MDSSGLLRSLRRHARLVVVVTIASVLLAVLVSALIPRTYTAKATLFLRVQAASATLTQRSQFALERIQSFPQLLESPQLLRGVIAKLDLTITPQQLAEHLSAVVPTNTVLLEVSAEAGDPRQAATLANAAATALATDVNTLENSETNSRNAVMLVPRVVAQAPSGPSTPNVPAILGLGLLAGLVAGLLAALGLERWRPRLLDAEDVRRVTGLPLVAQLGPARRDGPVVGGQTAASSLRALGRGSIAESIVLAPAGPPVADHAVLHELARGIADTGRRVAVVGTTSDGDDAADGPGLAELLAGTVSADDVIAARTGEVDVIVAGDPDVLPSGLAIERSFASAVRPVVDAHDVTLLQSAMDDGPVDLTITARGARWVIIVASRRTTTEQEVRRVQAALRSTEVRPIGVVLTDGRPIATIDLATSWLEDDFVTAEPAAQPESEPSDVVRALRRPRRIDAAPLIRDEAPESVRGER</sequence>
<comment type="similarity">
    <text evidence="2">Belongs to the CpsC/CapA family.</text>
</comment>
<proteinExistence type="inferred from homology"/>
<comment type="caution">
    <text evidence="9">The sequence shown here is derived from an EMBL/GenBank/DDBJ whole genome shotgun (WGS) entry which is preliminary data.</text>
</comment>
<feature type="transmembrane region" description="Helical" evidence="7">
    <location>
        <begin position="173"/>
        <end position="193"/>
    </location>
</feature>
<dbReference type="RefSeq" id="WP_133767596.1">
    <property type="nucleotide sequence ID" value="NZ_BAAARP010000001.1"/>
</dbReference>
<gene>
    <name evidence="9" type="ORF">CLV52_3462</name>
</gene>
<dbReference type="Gene3D" id="3.40.50.300">
    <property type="entry name" value="P-loop containing nucleotide triphosphate hydrolases"/>
    <property type="match status" value="1"/>
</dbReference>
<dbReference type="AlphaFoldDB" id="A0A4R7FIQ7"/>
<evidence type="ECO:0000256" key="7">
    <source>
        <dbReference type="SAM" id="Phobius"/>
    </source>
</evidence>
<evidence type="ECO:0000256" key="4">
    <source>
        <dbReference type="ARBA" id="ARBA00022692"/>
    </source>
</evidence>
<dbReference type="Proteomes" id="UP000295344">
    <property type="component" value="Unassembled WGS sequence"/>
</dbReference>
<dbReference type="InterPro" id="IPR003856">
    <property type="entry name" value="LPS_length_determ_N"/>
</dbReference>
<keyword evidence="6 7" id="KW-0472">Membrane</keyword>
<dbReference type="PANTHER" id="PTHR32309">
    <property type="entry name" value="TYROSINE-PROTEIN KINASE"/>
    <property type="match status" value="1"/>
</dbReference>
<evidence type="ECO:0000313" key="9">
    <source>
        <dbReference type="EMBL" id="TDS74938.1"/>
    </source>
</evidence>
<dbReference type="InterPro" id="IPR027417">
    <property type="entry name" value="P-loop_NTPase"/>
</dbReference>
<feature type="domain" description="Polysaccharide chain length determinant N-terminal" evidence="8">
    <location>
        <begin position="5"/>
        <end position="87"/>
    </location>
</feature>